<dbReference type="PROSITE" id="PS01350">
    <property type="entry name" value="ISPF"/>
    <property type="match status" value="1"/>
</dbReference>
<comment type="cofactor">
    <cofactor evidence="7">
        <name>a divalent metal cation</name>
        <dbReference type="ChEBI" id="CHEBI:60240"/>
    </cofactor>
    <text evidence="7">Binds 1 divalent metal cation per subunit.</text>
</comment>
<evidence type="ECO:0000256" key="5">
    <source>
        <dbReference type="ARBA" id="ARBA00023229"/>
    </source>
</evidence>
<dbReference type="RefSeq" id="WP_013074200.1">
    <property type="nucleotide sequence ID" value="NC_014098.1"/>
</dbReference>
<dbReference type="KEGG" id="bts:Btus_0128"/>
<evidence type="ECO:0000313" key="10">
    <source>
        <dbReference type="EMBL" id="ADG04906.1"/>
    </source>
</evidence>
<evidence type="ECO:0000256" key="1">
    <source>
        <dbReference type="ARBA" id="ARBA00000200"/>
    </source>
</evidence>
<feature type="binding site" evidence="7">
    <location>
        <begin position="134"/>
        <end position="137"/>
    </location>
    <ligand>
        <name>4-CDP-2-C-methyl-D-erythritol 2-phosphate</name>
        <dbReference type="ChEBI" id="CHEBI:57919"/>
    </ligand>
</feature>
<dbReference type="PANTHER" id="PTHR43181">
    <property type="entry name" value="2-C-METHYL-D-ERYTHRITOL 2,4-CYCLODIPHOSPHATE SYNTHASE, CHLOROPLASTIC"/>
    <property type="match status" value="1"/>
</dbReference>
<evidence type="ECO:0000313" key="11">
    <source>
        <dbReference type="Proteomes" id="UP000002368"/>
    </source>
</evidence>
<dbReference type="GO" id="GO:0016114">
    <property type="term" value="P:terpenoid biosynthetic process"/>
    <property type="evidence" value="ECO:0007669"/>
    <property type="project" value="InterPro"/>
</dbReference>
<keyword evidence="6 7" id="KW-0456">Lyase</keyword>
<dbReference type="InterPro" id="IPR036571">
    <property type="entry name" value="MECDP_synthase_sf"/>
</dbReference>
<dbReference type="Pfam" id="PF02542">
    <property type="entry name" value="YgbB"/>
    <property type="match status" value="1"/>
</dbReference>
<evidence type="ECO:0000256" key="7">
    <source>
        <dbReference type="HAMAP-Rule" id="MF_00107"/>
    </source>
</evidence>
<feature type="binding site" evidence="7">
    <location>
        <position position="9"/>
    </location>
    <ligand>
        <name>a divalent metal cation</name>
        <dbReference type="ChEBI" id="CHEBI:60240"/>
    </ligand>
</feature>
<comment type="catalytic activity">
    <reaction evidence="1 7 8">
        <text>4-CDP-2-C-methyl-D-erythritol 2-phosphate = 2-C-methyl-D-erythritol 2,4-cyclic diphosphate + CMP</text>
        <dbReference type="Rhea" id="RHEA:23864"/>
        <dbReference type="ChEBI" id="CHEBI:57919"/>
        <dbReference type="ChEBI" id="CHEBI:58483"/>
        <dbReference type="ChEBI" id="CHEBI:60377"/>
        <dbReference type="EC" id="4.6.1.12"/>
    </reaction>
</comment>
<reference evidence="10 11" key="1">
    <citation type="journal article" date="2011" name="Stand. Genomic Sci.">
        <title>Complete genome sequence of the thermophilic, hydrogen-oxidizing Bacillus tusciae type strain (T2) and reclassification in the new genus, Kyrpidia gen. nov. as Kyrpidia tusciae comb. nov. and emendation of the family Alicyclobacillaceae da Costa and Rainey, 2010.</title>
        <authorList>
            <person name="Klenk H.P."/>
            <person name="Lapidus A."/>
            <person name="Chertkov O."/>
            <person name="Copeland A."/>
            <person name="Del Rio T.G."/>
            <person name="Nolan M."/>
            <person name="Lucas S."/>
            <person name="Chen F."/>
            <person name="Tice H."/>
            <person name="Cheng J.F."/>
            <person name="Han C."/>
            <person name="Bruce D."/>
            <person name="Goodwin L."/>
            <person name="Pitluck S."/>
            <person name="Pati A."/>
            <person name="Ivanova N."/>
            <person name="Mavromatis K."/>
            <person name="Daum C."/>
            <person name="Chen A."/>
            <person name="Palaniappan K."/>
            <person name="Chang Y.J."/>
            <person name="Land M."/>
            <person name="Hauser L."/>
            <person name="Jeffries C.D."/>
            <person name="Detter J.C."/>
            <person name="Rohde M."/>
            <person name="Abt B."/>
            <person name="Pukall R."/>
            <person name="Goker M."/>
            <person name="Bristow J."/>
            <person name="Markowitz V."/>
            <person name="Hugenholtz P."/>
            <person name="Eisen J.A."/>
        </authorList>
    </citation>
    <scope>NUCLEOTIDE SEQUENCE [LARGE SCALE GENOMIC DNA]</scope>
    <source>
        <strain evidence="10 11">DSM 2912</strain>
    </source>
</reference>
<evidence type="ECO:0000256" key="8">
    <source>
        <dbReference type="RuleBase" id="RU004395"/>
    </source>
</evidence>
<dbReference type="Gene3D" id="3.30.1330.50">
    <property type="entry name" value="2-C-methyl-D-erythritol 2,4-cyclodiphosphate synthase"/>
    <property type="match status" value="1"/>
</dbReference>
<dbReference type="AlphaFoldDB" id="D5WRP5"/>
<evidence type="ECO:0000256" key="6">
    <source>
        <dbReference type="ARBA" id="ARBA00023239"/>
    </source>
</evidence>
<accession>D5WRP5</accession>
<feature type="binding site" evidence="7">
    <location>
        <position position="141"/>
    </location>
    <ligand>
        <name>4-CDP-2-C-methyl-D-erythritol 2-phosphate</name>
        <dbReference type="ChEBI" id="CHEBI:57919"/>
    </ligand>
</feature>
<dbReference type="OrthoDB" id="9804336at2"/>
<organism evidence="10 11">
    <name type="scientific">Kyrpidia tusciae (strain DSM 2912 / NBRC 15312 / T2)</name>
    <name type="common">Bacillus tusciae</name>
    <dbReference type="NCBI Taxonomy" id="562970"/>
    <lineage>
        <taxon>Bacteria</taxon>
        <taxon>Bacillati</taxon>
        <taxon>Bacillota</taxon>
        <taxon>Bacilli</taxon>
        <taxon>Bacillales</taxon>
        <taxon>Alicyclobacillaceae</taxon>
        <taxon>Kyrpidia</taxon>
    </lineage>
</organism>
<keyword evidence="4 7" id="KW-0479">Metal-binding</keyword>
<dbReference type="STRING" id="562970.Btus_0128"/>
<dbReference type="NCBIfam" id="TIGR00151">
    <property type="entry name" value="ispF"/>
    <property type="match status" value="1"/>
</dbReference>
<evidence type="ECO:0000256" key="3">
    <source>
        <dbReference type="ARBA" id="ARBA00012579"/>
    </source>
</evidence>
<dbReference type="eggNOG" id="COG0245">
    <property type="taxonomic scope" value="Bacteria"/>
</dbReference>
<feature type="binding site" evidence="7">
    <location>
        <position position="144"/>
    </location>
    <ligand>
        <name>4-CDP-2-C-methyl-D-erythritol 2-phosphate</name>
        <dbReference type="ChEBI" id="CHEBI:57919"/>
    </ligand>
</feature>
<dbReference type="UniPathway" id="UPA00056">
    <property type="reaction ID" value="UER00095"/>
</dbReference>
<name>D5WRP5_KYRT2</name>
<feature type="site" description="Transition state stabilizer" evidence="7">
    <location>
        <position position="36"/>
    </location>
</feature>
<comment type="pathway">
    <text evidence="2 7">Isoprenoid biosynthesis; isopentenyl diphosphate biosynthesis via DXP pathway; isopentenyl diphosphate from 1-deoxy-D-xylulose 5-phosphate: step 4/6.</text>
</comment>
<proteinExistence type="inferred from homology"/>
<dbReference type="InterPro" id="IPR020555">
    <property type="entry name" value="MECDP_synthase_CS"/>
</dbReference>
<gene>
    <name evidence="7" type="primary">ispF</name>
    <name evidence="10" type="ordered locus">Btus_0128</name>
</gene>
<dbReference type="EMBL" id="CP002017">
    <property type="protein sequence ID" value="ADG04906.1"/>
    <property type="molecule type" value="Genomic_DNA"/>
</dbReference>
<dbReference type="Proteomes" id="UP000002368">
    <property type="component" value="Chromosome"/>
</dbReference>
<dbReference type="PANTHER" id="PTHR43181:SF1">
    <property type="entry name" value="2-C-METHYL-D-ERYTHRITOL 2,4-CYCLODIPHOSPHATE SYNTHASE, CHLOROPLASTIC"/>
    <property type="match status" value="1"/>
</dbReference>
<comment type="subunit">
    <text evidence="7">Homotrimer.</text>
</comment>
<comment type="similarity">
    <text evidence="7 8">Belongs to the IspF family.</text>
</comment>
<feature type="binding site" evidence="7">
    <location>
        <begin position="36"/>
        <end position="37"/>
    </location>
    <ligand>
        <name>4-CDP-2-C-methyl-D-erythritol 2-phosphate</name>
        <dbReference type="ChEBI" id="CHEBI:57919"/>
    </ligand>
</feature>
<sequence length="159" mass="16971">MVRIGIGVDVHPFQNVPGHLRLGGIAIPFEKTLAGHSDADVVLHAVIDAVLGALAEGDIGGHFPDNDATYRGADSGDLCRRVWGIARERGYRLGNVDVVILAERPRIAPHVPAMRGRLAELLEADISQVSIKATTTEKMGFIGREEGLGAQAVVLLLPR</sequence>
<feature type="binding site" evidence="7">
    <location>
        <position position="44"/>
    </location>
    <ligand>
        <name>a divalent metal cation</name>
        <dbReference type="ChEBI" id="CHEBI:60240"/>
    </ligand>
</feature>
<evidence type="ECO:0000259" key="9">
    <source>
        <dbReference type="Pfam" id="PF02542"/>
    </source>
</evidence>
<evidence type="ECO:0000256" key="2">
    <source>
        <dbReference type="ARBA" id="ARBA00004709"/>
    </source>
</evidence>
<feature type="binding site" evidence="7">
    <location>
        <begin position="9"/>
        <end position="11"/>
    </location>
    <ligand>
        <name>4-CDP-2-C-methyl-D-erythritol 2-phosphate</name>
        <dbReference type="ChEBI" id="CHEBI:57919"/>
    </ligand>
</feature>
<protein>
    <recommendedName>
        <fullName evidence="3 7">2-C-methyl-D-erythritol 2,4-cyclodiphosphate synthase</fullName>
        <shortName evidence="7">MECDP-synthase</shortName>
        <shortName evidence="7">MECPP-synthase</shortName>
        <shortName evidence="7">MECPS</shortName>
        <ecNumber evidence="3 7">4.6.1.12</ecNumber>
    </recommendedName>
</protein>
<keyword evidence="5 7" id="KW-0414">Isoprene biosynthesis</keyword>
<dbReference type="InterPro" id="IPR003526">
    <property type="entry name" value="MECDP_synthase"/>
</dbReference>
<dbReference type="HAMAP" id="MF_00107">
    <property type="entry name" value="IspF"/>
    <property type="match status" value="1"/>
</dbReference>
<dbReference type="GO" id="GO:0019288">
    <property type="term" value="P:isopentenyl diphosphate biosynthetic process, methylerythritol 4-phosphate pathway"/>
    <property type="evidence" value="ECO:0007669"/>
    <property type="project" value="UniProtKB-UniRule"/>
</dbReference>
<feature type="binding site" evidence="7">
    <location>
        <position position="11"/>
    </location>
    <ligand>
        <name>a divalent metal cation</name>
        <dbReference type="ChEBI" id="CHEBI:60240"/>
    </ligand>
</feature>
<dbReference type="GO" id="GO:0008685">
    <property type="term" value="F:2-C-methyl-D-erythritol 2,4-cyclodiphosphate synthase activity"/>
    <property type="evidence" value="ECO:0007669"/>
    <property type="project" value="UniProtKB-UniRule"/>
</dbReference>
<dbReference type="SUPFAM" id="SSF69765">
    <property type="entry name" value="IpsF-like"/>
    <property type="match status" value="1"/>
</dbReference>
<comment type="caution">
    <text evidence="7">Lacks conserved residue(s) required for the propagation of feature annotation.</text>
</comment>
<feature type="site" description="Transition state stabilizer" evidence="7">
    <location>
        <position position="135"/>
    </location>
</feature>
<dbReference type="EC" id="4.6.1.12" evidence="3 7"/>
<dbReference type="HOGENOM" id="CLU_084630_2_0_9"/>
<evidence type="ECO:0000256" key="4">
    <source>
        <dbReference type="ARBA" id="ARBA00022723"/>
    </source>
</evidence>
<feature type="binding site" evidence="7">
    <location>
        <begin position="58"/>
        <end position="60"/>
    </location>
    <ligand>
        <name>4-CDP-2-C-methyl-D-erythritol 2-phosphate</name>
        <dbReference type="ChEBI" id="CHEBI:57919"/>
    </ligand>
</feature>
<dbReference type="CDD" id="cd00554">
    <property type="entry name" value="MECDP_synthase"/>
    <property type="match status" value="1"/>
</dbReference>
<dbReference type="GO" id="GO:0046872">
    <property type="term" value="F:metal ion binding"/>
    <property type="evidence" value="ECO:0007669"/>
    <property type="project" value="UniProtKB-KW"/>
</dbReference>
<comment type="function">
    <text evidence="7">Involved in the biosynthesis of isopentenyl diphosphate (IPP) and dimethylallyl diphosphate (DMAPP), two major building blocks of isoprenoid compounds. Catalyzes the conversion of 4-diphosphocytidyl-2-C-methyl-D-erythritol 2-phosphate (CDP-ME2P) to 2-C-methyl-D-erythritol 2,4-cyclodiphosphate (ME-CPP) with a corresponding release of cytidine 5-monophosphate (CMP).</text>
</comment>
<keyword evidence="11" id="KW-1185">Reference proteome</keyword>
<feature type="domain" description="2-C-methyl-D-erythritol 2,4-cyclodiphosphate synthase" evidence="9">
    <location>
        <begin position="2"/>
        <end position="156"/>
    </location>
</feature>
<feature type="binding site" evidence="7">
    <location>
        <begin position="63"/>
        <end position="67"/>
    </location>
    <ligand>
        <name>4-CDP-2-C-methyl-D-erythritol 2-phosphate</name>
        <dbReference type="ChEBI" id="CHEBI:57919"/>
    </ligand>
</feature>